<protein>
    <submittedName>
        <fullName evidence="2">Uncharacterized protein</fullName>
    </submittedName>
</protein>
<dbReference type="STRING" id="4615.A0A199VB83"/>
<sequence length="323" mass="33528">MVGEAEALVGSFCAAAGGGAAPTQKNTRGAGAGAGCASASPSCTLSLGLPFFFFAVVFFSCRTDPEGQSGPSGWFEMDVLTQPFKIINLSLLLRGGLGDLGASGILLLDTLDHSDSNGLPHVTDGKTAKGRVLGEGLNNHGLGRNHLNKARITVLQELGLLLELLARAAINLGEDLSKLNSDVGGVAVEYGSIAIANLSGVVHDDNLRSEASGLLCRIFLRVGGDETTFEILDGDVLNVEANGLVVHLHRLDLSGQPSGPKGDHHTGLEDTGFNTTHRDSADTTNLVDVLKGKAERLVGGPLWLLNQVEGLKKGRALVPVEVG</sequence>
<proteinExistence type="predicted"/>
<dbReference type="AlphaFoldDB" id="A0A199VB83"/>
<gene>
    <name evidence="2" type="ORF">ACMD2_01461</name>
</gene>
<evidence type="ECO:0000313" key="3">
    <source>
        <dbReference type="Proteomes" id="UP000092600"/>
    </source>
</evidence>
<accession>A0A199VB83</accession>
<evidence type="ECO:0000313" key="2">
    <source>
        <dbReference type="EMBL" id="OAY74344.1"/>
    </source>
</evidence>
<evidence type="ECO:0000256" key="1">
    <source>
        <dbReference type="SAM" id="MobiDB-lite"/>
    </source>
</evidence>
<comment type="caution">
    <text evidence="2">The sequence shown here is derived from an EMBL/GenBank/DDBJ whole genome shotgun (WGS) entry which is preliminary data.</text>
</comment>
<feature type="region of interest" description="Disordered" evidence="1">
    <location>
        <begin position="255"/>
        <end position="279"/>
    </location>
</feature>
<dbReference type="Proteomes" id="UP000092600">
    <property type="component" value="Unassembled WGS sequence"/>
</dbReference>
<organism evidence="2 3">
    <name type="scientific">Ananas comosus</name>
    <name type="common">Pineapple</name>
    <name type="synonym">Ananas ananas</name>
    <dbReference type="NCBI Taxonomy" id="4615"/>
    <lineage>
        <taxon>Eukaryota</taxon>
        <taxon>Viridiplantae</taxon>
        <taxon>Streptophyta</taxon>
        <taxon>Embryophyta</taxon>
        <taxon>Tracheophyta</taxon>
        <taxon>Spermatophyta</taxon>
        <taxon>Magnoliopsida</taxon>
        <taxon>Liliopsida</taxon>
        <taxon>Poales</taxon>
        <taxon>Bromeliaceae</taxon>
        <taxon>Bromelioideae</taxon>
        <taxon>Ananas</taxon>
    </lineage>
</organism>
<reference evidence="2 3" key="1">
    <citation type="journal article" date="2016" name="DNA Res.">
        <title>The draft genome of MD-2 pineapple using hybrid error correction of long reads.</title>
        <authorList>
            <person name="Redwan R.M."/>
            <person name="Saidin A."/>
            <person name="Kumar S.V."/>
        </authorList>
    </citation>
    <scope>NUCLEOTIDE SEQUENCE [LARGE SCALE GENOMIC DNA]</scope>
    <source>
        <strain evidence="3">cv. MD2</strain>
        <tissue evidence="2">Leaf</tissue>
    </source>
</reference>
<name>A0A199VB83_ANACO</name>
<dbReference type="EMBL" id="LSRQ01002444">
    <property type="protein sequence ID" value="OAY74344.1"/>
    <property type="molecule type" value="Genomic_DNA"/>
</dbReference>